<organism evidence="1">
    <name type="scientific">mine drainage metagenome</name>
    <dbReference type="NCBI Taxonomy" id="410659"/>
    <lineage>
        <taxon>unclassified sequences</taxon>
        <taxon>metagenomes</taxon>
        <taxon>ecological metagenomes</taxon>
    </lineage>
</organism>
<protein>
    <submittedName>
        <fullName evidence="1">Uncharacterized protein</fullName>
    </submittedName>
</protein>
<name>E6QXG7_9ZZZZ</name>
<reference evidence="1" key="1">
    <citation type="submission" date="2009-10" db="EMBL/GenBank/DDBJ databases">
        <title>Diversity of trophic interactions inside an arsenic-rich microbial ecosystem.</title>
        <authorList>
            <person name="Bertin P.N."/>
            <person name="Heinrich-Salmeron A."/>
            <person name="Pelletier E."/>
            <person name="Goulhen-Chollet F."/>
            <person name="Arsene-Ploetze F."/>
            <person name="Gallien S."/>
            <person name="Calteau A."/>
            <person name="Vallenet D."/>
            <person name="Casiot C."/>
            <person name="Chane-Woon-Ming B."/>
            <person name="Giloteaux L."/>
            <person name="Barakat M."/>
            <person name="Bonnefoy V."/>
            <person name="Bruneel O."/>
            <person name="Chandler M."/>
            <person name="Cleiss J."/>
            <person name="Duran R."/>
            <person name="Elbaz-Poulichet F."/>
            <person name="Fonknechten N."/>
            <person name="Lauga B."/>
            <person name="Mornico D."/>
            <person name="Ortet P."/>
            <person name="Schaeffer C."/>
            <person name="Siguier P."/>
            <person name="Alexander Thil Smith A."/>
            <person name="Van Dorsselaer A."/>
            <person name="Weissenbach J."/>
            <person name="Medigue C."/>
            <person name="Le Paslier D."/>
        </authorList>
    </citation>
    <scope>NUCLEOTIDE SEQUENCE</scope>
</reference>
<gene>
    <name evidence="1" type="ORF">CARN7_2793</name>
</gene>
<dbReference type="EMBL" id="CABR01000178">
    <property type="protein sequence ID" value="CBI11941.1"/>
    <property type="molecule type" value="Genomic_DNA"/>
</dbReference>
<evidence type="ECO:0000313" key="1">
    <source>
        <dbReference type="EMBL" id="CBI11941.1"/>
    </source>
</evidence>
<proteinExistence type="predicted"/>
<sequence>MASLPEFEVSHLPIPKLPNVCFNEAHIAELSSMINTRFLVKSIIVQQGPYSKGSCYHPPIKNHQHQD</sequence>
<comment type="caution">
    <text evidence="1">The sequence shown here is derived from an EMBL/GenBank/DDBJ whole genome shotgun (WGS) entry which is preliminary data.</text>
</comment>
<dbReference type="AlphaFoldDB" id="E6QXG7"/>
<accession>E6QXG7</accession>